<organism evidence="2 3">
    <name type="scientific">Alishewanella maricola</name>
    <dbReference type="NCBI Taxonomy" id="2795740"/>
    <lineage>
        <taxon>Bacteria</taxon>
        <taxon>Pseudomonadati</taxon>
        <taxon>Pseudomonadota</taxon>
        <taxon>Gammaproteobacteria</taxon>
        <taxon>Alteromonadales</taxon>
        <taxon>Alteromonadaceae</taxon>
        <taxon>Alishewanella</taxon>
    </lineage>
</organism>
<protein>
    <submittedName>
        <fullName evidence="2">DUF4376 domain-containing protein</fullName>
    </submittedName>
</protein>
<evidence type="ECO:0000313" key="2">
    <source>
        <dbReference type="EMBL" id="MCB5226190.1"/>
    </source>
</evidence>
<gene>
    <name evidence="2" type="ORF">JAO78_005110</name>
</gene>
<dbReference type="EMBL" id="JAEINI020000002">
    <property type="protein sequence ID" value="MCB5226190.1"/>
    <property type="molecule type" value="Genomic_DNA"/>
</dbReference>
<keyword evidence="3" id="KW-1185">Reference proteome</keyword>
<feature type="domain" description="DUF4376" evidence="1">
    <location>
        <begin position="18"/>
        <end position="122"/>
    </location>
</feature>
<dbReference type="Proteomes" id="UP000633814">
    <property type="component" value="Unassembled WGS sequence"/>
</dbReference>
<dbReference type="RefSeq" id="WP_226750276.1">
    <property type="nucleotide sequence ID" value="NZ_JAEINI020000002.1"/>
</dbReference>
<comment type="caution">
    <text evidence="2">The sequence shown here is derived from an EMBL/GenBank/DDBJ whole genome shotgun (WGS) entry which is preliminary data.</text>
</comment>
<evidence type="ECO:0000259" key="1">
    <source>
        <dbReference type="Pfam" id="PF14301"/>
    </source>
</evidence>
<proteinExistence type="predicted"/>
<name>A0ABS8C2G5_9ALTE</name>
<reference evidence="2 3" key="1">
    <citation type="submission" date="2021-10" db="EMBL/GenBank/DDBJ databases">
        <title>Alishewanella koreense sp. nov. isolated from seawater of southwestern coast in South Korea and the proposal for the reclassification of Rheinheimera perlucida and Rheinheimera tuosuensis as Arsukibacterium perlucida and Arsukibacterium tuosuensis.</title>
        <authorList>
            <person name="Kim K.H."/>
            <person name="Ruan W."/>
            <person name="Kim K.R."/>
            <person name="Baek J.H."/>
            <person name="Jeon C.O."/>
        </authorList>
    </citation>
    <scope>NUCLEOTIDE SEQUENCE [LARGE SCALE GENOMIC DNA]</scope>
    <source>
        <strain evidence="2 3">16-MA</strain>
    </source>
</reference>
<sequence>MSINWQTLRTAQDIVNEYKQSQAQWLNTERDRLINAGITHNGHQFQTREKDVADLMGVIQVAQLTPNLTTRWLTENNTEVEMNLQQLQALGIAVAQHKTHLVYRCRQHKDAIAALTTKEAVDNYISNISW</sequence>
<accession>A0ABS8C2G5</accession>
<dbReference type="Pfam" id="PF14301">
    <property type="entry name" value="DUF4376"/>
    <property type="match status" value="1"/>
</dbReference>
<dbReference type="InterPro" id="IPR025484">
    <property type="entry name" value="DUF4376"/>
</dbReference>
<evidence type="ECO:0000313" key="3">
    <source>
        <dbReference type="Proteomes" id="UP000633814"/>
    </source>
</evidence>